<gene>
    <name evidence="1" type="ORF">NMOB1V02_LOCUS13625</name>
</gene>
<dbReference type="EMBL" id="OA920117">
    <property type="protein sequence ID" value="CAD7286023.1"/>
    <property type="molecule type" value="Genomic_DNA"/>
</dbReference>
<sequence length="127" mass="13964">MDNYRLVLVDSGVVFSDEDSVGSVETKSKALELTKVHPIYKHFSPEMLLLKSPVKPLGSDTKDFERGPTNAEINKVTGQVKKAFAERVADPPYSLLELPHLFLIEKKDAFANEEAVCHPGGVLLQAA</sequence>
<proteinExistence type="predicted"/>
<organism evidence="1">
    <name type="scientific">Notodromas monacha</name>
    <dbReference type="NCBI Taxonomy" id="399045"/>
    <lineage>
        <taxon>Eukaryota</taxon>
        <taxon>Metazoa</taxon>
        <taxon>Ecdysozoa</taxon>
        <taxon>Arthropoda</taxon>
        <taxon>Crustacea</taxon>
        <taxon>Oligostraca</taxon>
        <taxon>Ostracoda</taxon>
        <taxon>Podocopa</taxon>
        <taxon>Podocopida</taxon>
        <taxon>Cypridocopina</taxon>
        <taxon>Cypridoidea</taxon>
        <taxon>Cyprididae</taxon>
        <taxon>Notodromas</taxon>
    </lineage>
</organism>
<dbReference type="EMBL" id="CAJPEX010038080">
    <property type="protein sequence ID" value="CAG0926175.1"/>
    <property type="molecule type" value="Genomic_DNA"/>
</dbReference>
<dbReference type="Proteomes" id="UP000678499">
    <property type="component" value="Unassembled WGS sequence"/>
</dbReference>
<accession>A0A7R9GKT0</accession>
<keyword evidence="2" id="KW-1185">Reference proteome</keyword>
<feature type="non-terminal residue" evidence="1">
    <location>
        <position position="127"/>
    </location>
</feature>
<evidence type="ECO:0000313" key="1">
    <source>
        <dbReference type="EMBL" id="CAD7286023.1"/>
    </source>
</evidence>
<reference evidence="1" key="1">
    <citation type="submission" date="2020-11" db="EMBL/GenBank/DDBJ databases">
        <authorList>
            <person name="Tran Van P."/>
        </authorList>
    </citation>
    <scope>NUCLEOTIDE SEQUENCE</scope>
</reference>
<evidence type="ECO:0000313" key="2">
    <source>
        <dbReference type="Proteomes" id="UP000678499"/>
    </source>
</evidence>
<dbReference type="AlphaFoldDB" id="A0A7R9GKT0"/>
<name>A0A7R9GKT0_9CRUS</name>
<protein>
    <submittedName>
        <fullName evidence="1">Uncharacterized protein</fullName>
    </submittedName>
</protein>